<gene>
    <name evidence="9" type="ORF">DES54_1713</name>
</gene>
<keyword evidence="5 7" id="KW-0472">Membrane</keyword>
<feature type="domain" description="Chemotaxis methyl-accepting receptor Tar-related ligand-binding" evidence="8">
    <location>
        <begin position="15"/>
        <end position="124"/>
    </location>
</feature>
<organism evidence="9 10">
    <name type="scientific">Brenneria salicis ATCC 15712 = DSM 30166</name>
    <dbReference type="NCBI Taxonomy" id="714314"/>
    <lineage>
        <taxon>Bacteria</taxon>
        <taxon>Pseudomonadati</taxon>
        <taxon>Pseudomonadota</taxon>
        <taxon>Gammaproteobacteria</taxon>
        <taxon>Enterobacterales</taxon>
        <taxon>Pectobacteriaceae</taxon>
        <taxon>Brenneria</taxon>
    </lineage>
</organism>
<name>A0A366HY12_9GAMM</name>
<protein>
    <submittedName>
        <fullName evidence="9">Tar-like ligand binding protein</fullName>
    </submittedName>
</protein>
<keyword evidence="2" id="KW-1003">Cell membrane</keyword>
<reference evidence="9 10" key="1">
    <citation type="submission" date="2018-06" db="EMBL/GenBank/DDBJ databases">
        <title>Genomic Encyclopedia of Type Strains, Phase IV (KMG-IV): sequencing the most valuable type-strain genomes for metagenomic binning, comparative biology and taxonomic classification.</title>
        <authorList>
            <person name="Goeker M."/>
        </authorList>
    </citation>
    <scope>NUCLEOTIDE SEQUENCE [LARGE SCALE GENOMIC DNA]</scope>
    <source>
        <strain evidence="9 10">DSM 30166</strain>
    </source>
</reference>
<dbReference type="GO" id="GO:0007165">
    <property type="term" value="P:signal transduction"/>
    <property type="evidence" value="ECO:0007669"/>
    <property type="project" value="UniProtKB-KW"/>
</dbReference>
<evidence type="ECO:0000259" key="8">
    <source>
        <dbReference type="Pfam" id="PF02203"/>
    </source>
</evidence>
<dbReference type="GO" id="GO:0006935">
    <property type="term" value="P:chemotaxis"/>
    <property type="evidence" value="ECO:0007669"/>
    <property type="project" value="InterPro"/>
</dbReference>
<comment type="subcellular location">
    <subcellularLocation>
        <location evidence="1">Cell membrane</location>
    </subcellularLocation>
</comment>
<sequence>MFILYSFIKQQGQFMFRKIKIRTALSIMVFSLAALLLFVGVLGLVAVQSGNKSFGQVDKEVLPGLVALNESSELLLRARLDLRLYESLMGRGDTETAKVALGRAKDKINGANGKWQTYLTYPQSE</sequence>
<dbReference type="EMBL" id="QNRY01000071">
    <property type="protein sequence ID" value="RBP57270.1"/>
    <property type="molecule type" value="Genomic_DNA"/>
</dbReference>
<dbReference type="InterPro" id="IPR035440">
    <property type="entry name" value="4HB_MCP_dom_sf"/>
</dbReference>
<keyword evidence="3 7" id="KW-0812">Transmembrane</keyword>
<evidence type="ECO:0000256" key="1">
    <source>
        <dbReference type="ARBA" id="ARBA00004236"/>
    </source>
</evidence>
<dbReference type="Pfam" id="PF02203">
    <property type="entry name" value="TarH"/>
    <property type="match status" value="1"/>
</dbReference>
<evidence type="ECO:0000256" key="2">
    <source>
        <dbReference type="ARBA" id="ARBA00022475"/>
    </source>
</evidence>
<feature type="transmembrane region" description="Helical" evidence="7">
    <location>
        <begin position="21"/>
        <end position="47"/>
    </location>
</feature>
<evidence type="ECO:0000256" key="6">
    <source>
        <dbReference type="ARBA" id="ARBA00023224"/>
    </source>
</evidence>
<evidence type="ECO:0000313" key="10">
    <source>
        <dbReference type="Proteomes" id="UP000253046"/>
    </source>
</evidence>
<proteinExistence type="predicted"/>
<dbReference type="InterPro" id="IPR003122">
    <property type="entry name" value="Tar_rcpt_lig-bd"/>
</dbReference>
<accession>A0A366HY12</accession>
<evidence type="ECO:0000256" key="5">
    <source>
        <dbReference type="ARBA" id="ARBA00023136"/>
    </source>
</evidence>
<evidence type="ECO:0000256" key="4">
    <source>
        <dbReference type="ARBA" id="ARBA00022989"/>
    </source>
</evidence>
<dbReference type="GO" id="GO:0005886">
    <property type="term" value="C:plasma membrane"/>
    <property type="evidence" value="ECO:0007669"/>
    <property type="project" value="UniProtKB-SubCell"/>
</dbReference>
<comment type="caution">
    <text evidence="9">The sequence shown here is derived from an EMBL/GenBank/DDBJ whole genome shotgun (WGS) entry which is preliminary data.</text>
</comment>
<evidence type="ECO:0000256" key="7">
    <source>
        <dbReference type="SAM" id="Phobius"/>
    </source>
</evidence>
<evidence type="ECO:0000313" key="9">
    <source>
        <dbReference type="EMBL" id="RBP57270.1"/>
    </source>
</evidence>
<keyword evidence="6" id="KW-0807">Transducer</keyword>
<dbReference type="AlphaFoldDB" id="A0A366HY12"/>
<evidence type="ECO:0000256" key="3">
    <source>
        <dbReference type="ARBA" id="ARBA00022692"/>
    </source>
</evidence>
<dbReference type="SUPFAM" id="SSF47170">
    <property type="entry name" value="Aspartate receptor, ligand-binding domain"/>
    <property type="match status" value="1"/>
</dbReference>
<dbReference type="Proteomes" id="UP000253046">
    <property type="component" value="Unassembled WGS sequence"/>
</dbReference>
<keyword evidence="10" id="KW-1185">Reference proteome</keyword>
<keyword evidence="4 7" id="KW-1133">Transmembrane helix</keyword>